<sequence length="211" mass="23236">MKIRYIIFFTGLVMLAGQTVAQQFEYADNNQVKTLLGGQVKVRGFGSVDLKVSQWNKQTTLLVGGHGGVILNNQFTLGLGGYGITTRSKFKSSDNQDNLYLGGGYGGLLIGYSIFAREIFHVHFPILFGGGGIDVLEDEDNIFSNGFDNIKDSTGFFILEPGVEIEINVASFFRLAIGGTYRFIEGSDLNDISQSDLENWSTHISFKFGKF</sequence>
<feature type="signal peptide" evidence="1">
    <location>
        <begin position="1"/>
        <end position="21"/>
    </location>
</feature>
<keyword evidence="3" id="KW-1185">Reference proteome</keyword>
<evidence type="ECO:0008006" key="4">
    <source>
        <dbReference type="Google" id="ProtNLM"/>
    </source>
</evidence>
<evidence type="ECO:0000313" key="3">
    <source>
        <dbReference type="Proteomes" id="UP001172083"/>
    </source>
</evidence>
<dbReference type="RefSeq" id="WP_346759868.1">
    <property type="nucleotide sequence ID" value="NZ_JAUJEB010000005.1"/>
</dbReference>
<dbReference type="Proteomes" id="UP001172083">
    <property type="component" value="Unassembled WGS sequence"/>
</dbReference>
<protein>
    <recommendedName>
        <fullName evidence="4">Outer membrane protein beta-barrel domain-containing protein</fullName>
    </recommendedName>
</protein>
<evidence type="ECO:0000256" key="1">
    <source>
        <dbReference type="SAM" id="SignalP"/>
    </source>
</evidence>
<reference evidence="2" key="1">
    <citation type="submission" date="2023-06" db="EMBL/GenBank/DDBJ databases">
        <title>Genomic of Agaribacillus aureum.</title>
        <authorList>
            <person name="Wang G."/>
        </authorList>
    </citation>
    <scope>NUCLEOTIDE SEQUENCE</scope>
    <source>
        <strain evidence="2">BMA12</strain>
    </source>
</reference>
<dbReference type="EMBL" id="JAUJEB010000005">
    <property type="protein sequence ID" value="MDN5214529.1"/>
    <property type="molecule type" value="Genomic_DNA"/>
</dbReference>
<comment type="caution">
    <text evidence="2">The sequence shown here is derived from an EMBL/GenBank/DDBJ whole genome shotgun (WGS) entry which is preliminary data.</text>
</comment>
<proteinExistence type="predicted"/>
<keyword evidence="1" id="KW-0732">Signal</keyword>
<gene>
    <name evidence="2" type="ORF">QQ020_20790</name>
</gene>
<evidence type="ECO:0000313" key="2">
    <source>
        <dbReference type="EMBL" id="MDN5214529.1"/>
    </source>
</evidence>
<organism evidence="2 3">
    <name type="scientific">Agaribacillus aureus</name>
    <dbReference type="NCBI Taxonomy" id="3051825"/>
    <lineage>
        <taxon>Bacteria</taxon>
        <taxon>Pseudomonadati</taxon>
        <taxon>Bacteroidota</taxon>
        <taxon>Cytophagia</taxon>
        <taxon>Cytophagales</taxon>
        <taxon>Splendidivirgaceae</taxon>
        <taxon>Agaribacillus</taxon>
    </lineage>
</organism>
<feature type="chain" id="PRO_5047099468" description="Outer membrane protein beta-barrel domain-containing protein" evidence="1">
    <location>
        <begin position="22"/>
        <end position="211"/>
    </location>
</feature>
<name>A0ABT8L9U7_9BACT</name>
<accession>A0ABT8L9U7</accession>